<organism evidence="2 3">
    <name type="scientific">Prosthecodimorpha hirschii</name>
    <dbReference type="NCBI Taxonomy" id="665126"/>
    <lineage>
        <taxon>Bacteria</taxon>
        <taxon>Pseudomonadati</taxon>
        <taxon>Pseudomonadota</taxon>
        <taxon>Alphaproteobacteria</taxon>
        <taxon>Hyphomicrobiales</taxon>
        <taxon>Ancalomicrobiaceae</taxon>
        <taxon>Prosthecodimorpha</taxon>
    </lineage>
</organism>
<keyword evidence="3" id="KW-1185">Reference proteome</keyword>
<dbReference type="InterPro" id="IPR002823">
    <property type="entry name" value="DUF112_TM"/>
</dbReference>
<dbReference type="Pfam" id="PF01970">
    <property type="entry name" value="TctA"/>
    <property type="match status" value="1"/>
</dbReference>
<reference evidence="2 3" key="1">
    <citation type="submission" date="2015-09" db="EMBL/GenBank/DDBJ databases">
        <authorList>
            <person name="Jackson K.R."/>
            <person name="Lunt B.L."/>
            <person name="Fisher J.N.B."/>
            <person name="Gardner A.V."/>
            <person name="Bailey M.E."/>
            <person name="Deus L.M."/>
            <person name="Earl A.S."/>
            <person name="Gibby P.D."/>
            <person name="Hartmann K.A."/>
            <person name="Liu J.E."/>
            <person name="Manci A.M."/>
            <person name="Nielsen D.A."/>
            <person name="Solomon M.B."/>
            <person name="Breakwell D.P."/>
            <person name="Burnett S.H."/>
            <person name="Grose J.H."/>
        </authorList>
    </citation>
    <scope>NUCLEOTIDE SEQUENCE [LARGE SCALE GENOMIC DNA]</scope>
    <source>
        <strain evidence="2 3">16</strain>
    </source>
</reference>
<comment type="caution">
    <text evidence="2">The sequence shown here is derived from an EMBL/GenBank/DDBJ whole genome shotgun (WGS) entry which is preliminary data.</text>
</comment>
<protein>
    <recommendedName>
        <fullName evidence="1">DUF112 domain-containing protein</fullName>
    </recommendedName>
</protein>
<evidence type="ECO:0000313" key="2">
    <source>
        <dbReference type="EMBL" id="KPL53264.1"/>
    </source>
</evidence>
<dbReference type="PANTHER" id="PTHR35342:SF5">
    <property type="entry name" value="TRICARBOXYLIC TRANSPORT PROTEIN"/>
    <property type="match status" value="1"/>
</dbReference>
<name>A0A0P6VN45_9HYPH</name>
<reference evidence="2 3" key="2">
    <citation type="submission" date="2015-10" db="EMBL/GenBank/DDBJ databases">
        <title>Draft Genome Sequence of Prosthecomicrobium hirschii ATCC 27832.</title>
        <authorList>
            <person name="Daniel J."/>
            <person name="Givan S.A."/>
            <person name="Brun Y.V."/>
            <person name="Brown P.J."/>
        </authorList>
    </citation>
    <scope>NUCLEOTIDE SEQUENCE [LARGE SCALE GENOMIC DNA]</scope>
    <source>
        <strain evidence="2 3">16</strain>
    </source>
</reference>
<proteinExistence type="predicted"/>
<dbReference type="STRING" id="665126.ABB55_14460"/>
<evidence type="ECO:0000313" key="3">
    <source>
        <dbReference type="Proteomes" id="UP000048984"/>
    </source>
</evidence>
<sequence>MLLPITFRIDPMGALIMLAGIDYGSQNGGWTTAILLNIIGEGTVVVPSALPNCVLPVPGSA</sequence>
<gene>
    <name evidence="2" type="ORF">ABB55_14460</name>
</gene>
<dbReference type="EMBL" id="LJYW01000001">
    <property type="protein sequence ID" value="KPL53264.1"/>
    <property type="molecule type" value="Genomic_DNA"/>
</dbReference>
<dbReference type="Proteomes" id="UP000048984">
    <property type="component" value="Unassembled WGS sequence"/>
</dbReference>
<dbReference type="AlphaFoldDB" id="A0A0P6VN45"/>
<dbReference type="PANTHER" id="PTHR35342">
    <property type="entry name" value="TRICARBOXYLIC TRANSPORT PROTEIN"/>
    <property type="match status" value="1"/>
</dbReference>
<feature type="domain" description="DUF112" evidence="1">
    <location>
        <begin position="1"/>
        <end position="45"/>
    </location>
</feature>
<accession>A0A0P6VN45</accession>
<evidence type="ECO:0000259" key="1">
    <source>
        <dbReference type="Pfam" id="PF01970"/>
    </source>
</evidence>